<dbReference type="InterPro" id="IPR015679">
    <property type="entry name" value="PLipase_D_fam"/>
</dbReference>
<evidence type="ECO:0000256" key="5">
    <source>
        <dbReference type="ARBA" id="ARBA00022525"/>
    </source>
</evidence>
<dbReference type="Pfam" id="PF00614">
    <property type="entry name" value="PLDc"/>
    <property type="match status" value="1"/>
</dbReference>
<evidence type="ECO:0000256" key="4">
    <source>
        <dbReference type="ARBA" id="ARBA00018392"/>
    </source>
</evidence>
<organism evidence="11 12">
    <name type="scientific">Sphingomonas hengshuiensis</name>
    <dbReference type="NCBI Taxonomy" id="1609977"/>
    <lineage>
        <taxon>Bacteria</taxon>
        <taxon>Pseudomonadati</taxon>
        <taxon>Pseudomonadota</taxon>
        <taxon>Alphaproteobacteria</taxon>
        <taxon>Sphingomonadales</taxon>
        <taxon>Sphingomonadaceae</taxon>
        <taxon>Sphingomonas</taxon>
    </lineage>
</organism>
<gene>
    <name evidence="11" type="ORF">TS85_14645</name>
</gene>
<evidence type="ECO:0000256" key="7">
    <source>
        <dbReference type="ARBA" id="ARBA00022801"/>
    </source>
</evidence>
<dbReference type="PANTHER" id="PTHR18896">
    <property type="entry name" value="PHOSPHOLIPASE D"/>
    <property type="match status" value="1"/>
</dbReference>
<keyword evidence="6" id="KW-0677">Repeat</keyword>
<dbReference type="PROSITE" id="PS50035">
    <property type="entry name" value="PLD"/>
    <property type="match status" value="2"/>
</dbReference>
<name>A0A7U4J9J2_9SPHN</name>
<evidence type="ECO:0000259" key="10">
    <source>
        <dbReference type="PROSITE" id="PS50035"/>
    </source>
</evidence>
<evidence type="ECO:0000256" key="8">
    <source>
        <dbReference type="ARBA" id="ARBA00023098"/>
    </source>
</evidence>
<dbReference type="InterPro" id="IPR001736">
    <property type="entry name" value="PLipase_D/transphosphatidylase"/>
</dbReference>
<reference evidence="11 12" key="2">
    <citation type="submission" date="2015-02" db="EMBL/GenBank/DDBJ databases">
        <title>The complete genome of Sphingomonas hengshuiensis sp. WHSC-8 isolated from soil of Hengshui Lake.</title>
        <authorList>
            <person name="Wei S."/>
            <person name="Guo J."/>
            <person name="Su C."/>
            <person name="Wu R."/>
            <person name="Zhang Z."/>
            <person name="Liang K."/>
            <person name="Li H."/>
            <person name="Wang T."/>
            <person name="Liu H."/>
            <person name="Zhang C."/>
            <person name="Li Z."/>
            <person name="Wang Q."/>
            <person name="Meng J."/>
        </authorList>
    </citation>
    <scope>NUCLEOTIDE SEQUENCE [LARGE SCALE GENOMIC DNA]</scope>
    <source>
        <strain evidence="11 12">WHSC-8</strain>
    </source>
</reference>
<evidence type="ECO:0000313" key="11">
    <source>
        <dbReference type="EMBL" id="AJP72746.1"/>
    </source>
</evidence>
<dbReference type="AlphaFoldDB" id="A0A7U4J9J2"/>
<keyword evidence="7" id="KW-0378">Hydrolase</keyword>
<proteinExistence type="predicted"/>
<dbReference type="InterPro" id="IPR025202">
    <property type="entry name" value="PLD-like_dom"/>
</dbReference>
<dbReference type="GO" id="GO:0005576">
    <property type="term" value="C:extracellular region"/>
    <property type="evidence" value="ECO:0007669"/>
    <property type="project" value="UniProtKB-SubCell"/>
</dbReference>
<dbReference type="OrthoDB" id="8828485at2"/>
<evidence type="ECO:0000256" key="2">
    <source>
        <dbReference type="ARBA" id="ARBA00003145"/>
    </source>
</evidence>
<keyword evidence="12" id="KW-1185">Reference proteome</keyword>
<keyword evidence="5" id="KW-0964">Secreted</keyword>
<dbReference type="GO" id="GO:0009395">
    <property type="term" value="P:phospholipid catabolic process"/>
    <property type="evidence" value="ECO:0007669"/>
    <property type="project" value="TreeGrafter"/>
</dbReference>
<evidence type="ECO:0000256" key="6">
    <source>
        <dbReference type="ARBA" id="ARBA00022737"/>
    </source>
</evidence>
<comment type="subcellular location">
    <subcellularLocation>
        <location evidence="3">Secreted</location>
    </subcellularLocation>
</comment>
<dbReference type="SMART" id="SM00155">
    <property type="entry name" value="PLDc"/>
    <property type="match status" value="2"/>
</dbReference>
<sequence length="486" mass="53753">MSASGGAIVRPGHNAWRVETANRVSVIIDAEDYFRAARDAMLEAKHQILLIGWDFDARIRLADRSDRVPEAPEHVGAFITWLARRNPALDIHLLRWDIGALKTFLRPSTLATTLRWMAHKRIHPRLDSTHPTGASHHQKIVVIDDCIAFCGGIDMTAGRWDTRAHRDDDPRRINPDGAAYMPWHDATTALQGPVAKALGELCRERWELSGGAPIAPPPARDDCWPDSLTPDFTDIPAAISRSHPDIPGVEPVREIENLYLDLIAAAKHSIYAESQYFASRRIAEALALRLAEPDGPEIVIINPEHADGWLEQKAMDTARARLVQALRPRDPHGRLRLYHPFTAAGQAIYVHAKVLVVDDIVLRIGSSNFNNRSLRLDTECDVTIACETPGTENSARIRAIRNGLIAEHLGCTDAQVNDAIASEGSLIGAIESLRGEGRTLRPYEVPDLAGVTAWLADNEVLDPENPQDLFEPVASGGLFRRLRRPA</sequence>
<dbReference type="Proteomes" id="UP000032300">
    <property type="component" value="Chromosome"/>
</dbReference>
<evidence type="ECO:0000256" key="3">
    <source>
        <dbReference type="ARBA" id="ARBA00004613"/>
    </source>
</evidence>
<evidence type="ECO:0000313" key="12">
    <source>
        <dbReference type="Proteomes" id="UP000032300"/>
    </source>
</evidence>
<dbReference type="Gene3D" id="3.30.870.10">
    <property type="entry name" value="Endonuclease Chain A"/>
    <property type="match status" value="2"/>
</dbReference>
<keyword evidence="8" id="KW-0443">Lipid metabolism</keyword>
<accession>A0A7U4J9J2</accession>
<dbReference type="Pfam" id="PF13091">
    <property type="entry name" value="PLDc_2"/>
    <property type="match status" value="1"/>
</dbReference>
<comment type="catalytic activity">
    <reaction evidence="1">
        <text>a 1,2-diacyl-sn-glycero-3-phosphocholine + H2O = a 1,2-diacyl-sn-glycero-3-phosphate + choline + H(+)</text>
        <dbReference type="Rhea" id="RHEA:14445"/>
        <dbReference type="ChEBI" id="CHEBI:15354"/>
        <dbReference type="ChEBI" id="CHEBI:15377"/>
        <dbReference type="ChEBI" id="CHEBI:15378"/>
        <dbReference type="ChEBI" id="CHEBI:57643"/>
        <dbReference type="ChEBI" id="CHEBI:58608"/>
        <dbReference type="EC" id="3.1.4.4"/>
    </reaction>
</comment>
<feature type="domain" description="PLD phosphodiesterase" evidence="10">
    <location>
        <begin position="132"/>
        <end position="159"/>
    </location>
</feature>
<dbReference type="SUPFAM" id="SSF56024">
    <property type="entry name" value="Phospholipase D/nuclease"/>
    <property type="match status" value="2"/>
</dbReference>
<dbReference type="RefSeq" id="WP_044333156.1">
    <property type="nucleotide sequence ID" value="NZ_CP010836.1"/>
</dbReference>
<evidence type="ECO:0000256" key="9">
    <source>
        <dbReference type="ARBA" id="ARBA00029594"/>
    </source>
</evidence>
<dbReference type="PANTHER" id="PTHR18896:SF76">
    <property type="entry name" value="PHOSPHOLIPASE"/>
    <property type="match status" value="1"/>
</dbReference>
<protein>
    <recommendedName>
        <fullName evidence="4">Phospholipase D</fullName>
    </recommendedName>
    <alternativeName>
        <fullName evidence="9">Choline phosphatase</fullName>
    </alternativeName>
</protein>
<comment type="function">
    <text evidence="2">Could be a virulence factor.</text>
</comment>
<reference evidence="11 12" key="1">
    <citation type="journal article" date="2015" name="Int. J. Syst. Evol. Microbiol.">
        <title>Sphingomonas hengshuiensis sp. nov., isolated from lake wetland.</title>
        <authorList>
            <person name="Wei S."/>
            <person name="Wang T."/>
            <person name="Liu H."/>
            <person name="Zhang C."/>
            <person name="Guo J."/>
            <person name="Wang Q."/>
            <person name="Liang K."/>
            <person name="Zhang Z."/>
        </authorList>
    </citation>
    <scope>NUCLEOTIDE SEQUENCE [LARGE SCALE GENOMIC DNA]</scope>
    <source>
        <strain evidence="11 12">WHSC-8</strain>
    </source>
</reference>
<evidence type="ECO:0000256" key="1">
    <source>
        <dbReference type="ARBA" id="ARBA00000798"/>
    </source>
</evidence>
<dbReference type="EMBL" id="CP010836">
    <property type="protein sequence ID" value="AJP72746.1"/>
    <property type="molecule type" value="Genomic_DNA"/>
</dbReference>
<dbReference type="KEGG" id="sphi:TS85_14645"/>
<feature type="domain" description="PLD phosphodiesterase" evidence="10">
    <location>
        <begin position="346"/>
        <end position="373"/>
    </location>
</feature>
<dbReference type="GO" id="GO:0004630">
    <property type="term" value="F:phospholipase D activity"/>
    <property type="evidence" value="ECO:0007669"/>
    <property type="project" value="UniProtKB-EC"/>
</dbReference>
<dbReference type="CDD" id="cd09140">
    <property type="entry name" value="PLDc_vPLD1_2_like_bac_1"/>
    <property type="match status" value="1"/>
</dbReference>
<dbReference type="CDD" id="cd09143">
    <property type="entry name" value="PLDc_vPLD1_2_like_bac_2"/>
    <property type="match status" value="1"/>
</dbReference>